<protein>
    <submittedName>
        <fullName evidence="1">Uncharacterized protein</fullName>
    </submittedName>
</protein>
<dbReference type="EMBL" id="KR029582">
    <property type="protein sequence ID" value="AKH46413.1"/>
    <property type="molecule type" value="Genomic_DNA"/>
</dbReference>
<sequence>MFMFRRINSNRGNNSLYNNNSYLMGKKKSNAGRPRVDIQDYLVKISPYLKCGLSLNKACIQAKIPYRTVNDYINADDNIRKDVEWLLGYADWKAQNNIHESIENGNAGDSRWWLERRNKQFSAKVEQTNTNIHIDAAKMQEYSMTDLMKLYKGEKVNVIEGEIIEEDE</sequence>
<organism evidence="1">
    <name type="scientific">uncultured marine virus</name>
    <dbReference type="NCBI Taxonomy" id="186617"/>
    <lineage>
        <taxon>Viruses</taxon>
        <taxon>environmental samples</taxon>
    </lineage>
</organism>
<evidence type="ECO:0000313" key="1">
    <source>
        <dbReference type="EMBL" id="AKH46413.1"/>
    </source>
</evidence>
<reference evidence="1" key="1">
    <citation type="journal article" date="2015" name="Front. Microbiol.">
        <title>Combining genomic sequencing methods to explore viral diversity and reveal potential virus-host interactions.</title>
        <authorList>
            <person name="Chow C.E."/>
            <person name="Winget D.M."/>
            <person name="White R.A.III."/>
            <person name="Hallam S.J."/>
            <person name="Suttle C.A."/>
        </authorList>
    </citation>
    <scope>NUCLEOTIDE SEQUENCE</scope>
    <source>
        <strain evidence="1">Anoxic3_7</strain>
    </source>
</reference>
<accession>A0A0F7L4J7</accession>
<name>A0A0F7L4J7_9VIRU</name>
<proteinExistence type="predicted"/>
<reference evidence="1" key="2">
    <citation type="submission" date="2015-03" db="EMBL/GenBank/DDBJ databases">
        <authorList>
            <person name="Chow C.-E.T."/>
            <person name="Winget D.M."/>
            <person name="White R.A.III."/>
            <person name="Hallam S.J."/>
            <person name="Suttle C.A."/>
        </authorList>
    </citation>
    <scope>NUCLEOTIDE SEQUENCE</scope>
    <source>
        <strain evidence="1">Anoxic3_7</strain>
    </source>
</reference>